<dbReference type="GO" id="GO:0032259">
    <property type="term" value="P:methylation"/>
    <property type="evidence" value="ECO:0007669"/>
    <property type="project" value="UniProtKB-KW"/>
</dbReference>
<keyword evidence="2" id="KW-1185">Reference proteome</keyword>
<proteinExistence type="predicted"/>
<protein>
    <submittedName>
        <fullName evidence="1">tRNA (Guanosine(18)-2'-O)-methyltransferase</fullName>
        <ecNumber evidence="1">2.1.1.34</ecNumber>
    </submittedName>
</protein>
<accession>A0ABD1II28</accession>
<dbReference type="EC" id="2.1.1.34" evidence="1"/>
<sequence length="23" mass="2712">MILCTTKNLVLRKYILLGQLKLH</sequence>
<keyword evidence="1" id="KW-0489">Methyltransferase</keyword>
<evidence type="ECO:0000313" key="2">
    <source>
        <dbReference type="Proteomes" id="UP001567538"/>
    </source>
</evidence>
<keyword evidence="1" id="KW-0808">Transferase</keyword>
<dbReference type="Proteomes" id="UP001567538">
    <property type="component" value="Unassembled WGS sequence"/>
</dbReference>
<reference evidence="1 2" key="1">
    <citation type="submission" date="2024-06" db="EMBL/GenBank/DDBJ databases">
        <title>A chromosome level genome sequence of Diviner's sage (Salvia divinorum).</title>
        <authorList>
            <person name="Ford S.A."/>
            <person name="Ro D.-K."/>
            <person name="Ness R.W."/>
            <person name="Phillips M.A."/>
        </authorList>
    </citation>
    <scope>NUCLEOTIDE SEQUENCE [LARGE SCALE GENOMIC DNA]</scope>
    <source>
        <strain evidence="1">SAF-2024a</strain>
        <tissue evidence="1">Leaf</tissue>
    </source>
</reference>
<dbReference type="GO" id="GO:0141100">
    <property type="term" value="F:tRNA (guanine(18)-2'-O)-methyltransferase activity"/>
    <property type="evidence" value="ECO:0007669"/>
    <property type="project" value="UniProtKB-EC"/>
</dbReference>
<dbReference type="EMBL" id="JBEAFC010000002">
    <property type="protein sequence ID" value="KAL1567203.1"/>
    <property type="molecule type" value="Genomic_DNA"/>
</dbReference>
<organism evidence="1 2">
    <name type="scientific">Salvia divinorum</name>
    <name type="common">Maria pastora</name>
    <name type="synonym">Diviner's sage</name>
    <dbReference type="NCBI Taxonomy" id="28513"/>
    <lineage>
        <taxon>Eukaryota</taxon>
        <taxon>Viridiplantae</taxon>
        <taxon>Streptophyta</taxon>
        <taxon>Embryophyta</taxon>
        <taxon>Tracheophyta</taxon>
        <taxon>Spermatophyta</taxon>
        <taxon>Magnoliopsida</taxon>
        <taxon>eudicotyledons</taxon>
        <taxon>Gunneridae</taxon>
        <taxon>Pentapetalae</taxon>
        <taxon>asterids</taxon>
        <taxon>lamiids</taxon>
        <taxon>Lamiales</taxon>
        <taxon>Lamiaceae</taxon>
        <taxon>Nepetoideae</taxon>
        <taxon>Mentheae</taxon>
        <taxon>Salviinae</taxon>
        <taxon>Salvia</taxon>
        <taxon>Salvia subgen. Calosphace</taxon>
    </lineage>
</organism>
<gene>
    <name evidence="1" type="ORF">AAHA92_02707</name>
</gene>
<evidence type="ECO:0000313" key="1">
    <source>
        <dbReference type="EMBL" id="KAL1567203.1"/>
    </source>
</evidence>
<comment type="caution">
    <text evidence="1">The sequence shown here is derived from an EMBL/GenBank/DDBJ whole genome shotgun (WGS) entry which is preliminary data.</text>
</comment>
<name>A0ABD1II28_SALDI</name>
<dbReference type="AlphaFoldDB" id="A0ABD1II28"/>